<dbReference type="STRING" id="419481.SAMN05216233_11020"/>
<dbReference type="SUPFAM" id="SSF56935">
    <property type="entry name" value="Porins"/>
    <property type="match status" value="1"/>
</dbReference>
<feature type="signal peptide" evidence="1">
    <location>
        <begin position="1"/>
        <end position="20"/>
    </location>
</feature>
<protein>
    <submittedName>
        <fullName evidence="2">Uncharacterized protein</fullName>
    </submittedName>
</protein>
<accession>A0A1G5G9X5</accession>
<sequence length="408" mass="45955">MKEICRTALLALLFLCQAGAARGEHALPAWLQPVEIHGYAETRVGWRPEKGPEETGWSPVEARFQGDLSAMYDGFELKLKGDIWADGVTDKVEDDLREAWVFTRVGEYTDLTVGRQVLTWGTGDLVFLNDLFPKDWQAFFIGRDGDYLKAPSDAAKVSLFTPLAGVDLVYTPRFDPDRYTDGTYILPGNSGPTDTPDRWFRDDEIALRIHRTVKNYEIAAYGYKGFWKQPSGTTPQGTALFPALEVYGASARGQLGQGIANLEVAWYRSLDDLSGTDPLVNNSERRYLIGYARDLAHELTVSLQYYVEELLDHGAYARDPEATRDHRRQVITCSLEQLLFNQNLSLGFSGYWSPTDEDAYLRPLIVYKASDRVQLTAGANVFTGRHNTTFFGQFEDNTNIYASIRCAY</sequence>
<feature type="chain" id="PRO_5011671882" evidence="1">
    <location>
        <begin position="21"/>
        <end position="408"/>
    </location>
</feature>
<evidence type="ECO:0000313" key="2">
    <source>
        <dbReference type="EMBL" id="SCY48141.1"/>
    </source>
</evidence>
<evidence type="ECO:0000256" key="1">
    <source>
        <dbReference type="SAM" id="SignalP"/>
    </source>
</evidence>
<dbReference type="OrthoDB" id="9801336at2"/>
<gene>
    <name evidence="2" type="ORF">SAMN05216233_11020</name>
</gene>
<keyword evidence="3" id="KW-1185">Reference proteome</keyword>
<evidence type="ECO:0000313" key="3">
    <source>
        <dbReference type="Proteomes" id="UP000198870"/>
    </source>
</evidence>
<dbReference type="Proteomes" id="UP000198870">
    <property type="component" value="Unassembled WGS sequence"/>
</dbReference>
<dbReference type="RefSeq" id="WP_092211303.1">
    <property type="nucleotide sequence ID" value="NZ_FMUX01000010.1"/>
</dbReference>
<keyword evidence="1" id="KW-0732">Signal</keyword>
<dbReference type="EMBL" id="FMUX01000010">
    <property type="protein sequence ID" value="SCY48141.1"/>
    <property type="molecule type" value="Genomic_DNA"/>
</dbReference>
<name>A0A1G5G9X5_9BACT</name>
<proteinExistence type="predicted"/>
<organism evidence="2 3">
    <name type="scientific">Desulfoluna spongiiphila</name>
    <dbReference type="NCBI Taxonomy" id="419481"/>
    <lineage>
        <taxon>Bacteria</taxon>
        <taxon>Pseudomonadati</taxon>
        <taxon>Thermodesulfobacteriota</taxon>
        <taxon>Desulfobacteria</taxon>
        <taxon>Desulfobacterales</taxon>
        <taxon>Desulfolunaceae</taxon>
        <taxon>Desulfoluna</taxon>
    </lineage>
</organism>
<reference evidence="2 3" key="1">
    <citation type="submission" date="2016-10" db="EMBL/GenBank/DDBJ databases">
        <authorList>
            <person name="de Groot N.N."/>
        </authorList>
    </citation>
    <scope>NUCLEOTIDE SEQUENCE [LARGE SCALE GENOMIC DNA]</scope>
    <source>
        <strain evidence="2 3">AA1</strain>
    </source>
</reference>
<dbReference type="AlphaFoldDB" id="A0A1G5G9X5"/>